<evidence type="ECO:0008006" key="3">
    <source>
        <dbReference type="Google" id="ProtNLM"/>
    </source>
</evidence>
<keyword evidence="2" id="KW-1185">Reference proteome</keyword>
<dbReference type="InterPro" id="IPR050135">
    <property type="entry name" value="dGTPase-like"/>
</dbReference>
<dbReference type="PANTHER" id="PTHR11373:SF4">
    <property type="entry name" value="DEOXYNUCLEOSIDE TRIPHOSPHATE TRIPHOSPHOHYDROLASE SAMHD1"/>
    <property type="match status" value="1"/>
</dbReference>
<dbReference type="Proteomes" id="UP001164745">
    <property type="component" value="Chromosome"/>
</dbReference>
<sequence>MEKFKENVISIYDNLYGYIKFEKEIYENIINNPYFLRLHSIRQMGLTSYVFPDALHTRFSHSIGVYNIVKKIINSQEKIILVYITLMKKISSILK</sequence>
<proteinExistence type="predicted"/>
<name>A0ABY7BEZ0_9FIRM</name>
<dbReference type="RefSeq" id="WP_045165715.1">
    <property type="nucleotide sequence ID" value="NZ_CP113864.1"/>
</dbReference>
<dbReference type="PANTHER" id="PTHR11373">
    <property type="entry name" value="DEOXYNUCLEOSIDE TRIPHOSPHATE TRIPHOSPHOHYDROLASE"/>
    <property type="match status" value="1"/>
</dbReference>
<gene>
    <name evidence="1" type="ORF">OTJ99_001829</name>
</gene>
<dbReference type="EMBL" id="CP113864">
    <property type="protein sequence ID" value="WAM31025.1"/>
    <property type="molecule type" value="Genomic_DNA"/>
</dbReference>
<reference evidence="1" key="1">
    <citation type="submission" date="2022-12" db="EMBL/GenBank/DDBJ databases">
        <authorList>
            <person name="Bing R.G."/>
            <person name="Willard D.J."/>
            <person name="Manesh M.J.H."/>
            <person name="Laemthong T."/>
            <person name="Crosby J.R."/>
            <person name="Kelly R.M."/>
        </authorList>
    </citation>
    <scope>NUCLEOTIDE SEQUENCE</scope>
    <source>
        <strain evidence="1">DSM 8991</strain>
    </source>
</reference>
<accession>A0ABY7BEZ0</accession>
<organism evidence="1 2">
    <name type="scientific">Caldicellulosiruptor naganoensis</name>
    <dbReference type="NCBI Taxonomy" id="29324"/>
    <lineage>
        <taxon>Bacteria</taxon>
        <taxon>Bacillati</taxon>
        <taxon>Bacillota</taxon>
        <taxon>Bacillota incertae sedis</taxon>
        <taxon>Caldicellulosiruptorales</taxon>
        <taxon>Caldicellulosiruptoraceae</taxon>
        <taxon>Caldicellulosiruptor</taxon>
    </lineage>
</organism>
<dbReference type="SUPFAM" id="SSF109604">
    <property type="entry name" value="HD-domain/PDEase-like"/>
    <property type="match status" value="1"/>
</dbReference>
<protein>
    <recommendedName>
        <fullName evidence="3">HD domain-containing protein</fullName>
    </recommendedName>
</protein>
<evidence type="ECO:0000313" key="2">
    <source>
        <dbReference type="Proteomes" id="UP001164745"/>
    </source>
</evidence>
<evidence type="ECO:0000313" key="1">
    <source>
        <dbReference type="EMBL" id="WAM31025.1"/>
    </source>
</evidence>
<dbReference type="Gene3D" id="1.10.3210.10">
    <property type="entry name" value="Hypothetical protein af1432"/>
    <property type="match status" value="1"/>
</dbReference>